<keyword evidence="6" id="KW-1185">Reference proteome</keyword>
<evidence type="ECO:0000313" key="4">
    <source>
        <dbReference type="EMBL" id="TBN52879.1"/>
    </source>
</evidence>
<evidence type="ECO:0000313" key="6">
    <source>
        <dbReference type="Proteomes" id="UP000292859"/>
    </source>
</evidence>
<gene>
    <name evidence="4" type="ORF">EYF88_01340</name>
    <name evidence="3" type="ORF">SAMN06265378_101355</name>
</gene>
<dbReference type="InterPro" id="IPR022584">
    <property type="entry name" value="DUF2937"/>
</dbReference>
<protein>
    <submittedName>
        <fullName evidence="4">DUF2937 family protein</fullName>
    </submittedName>
</protein>
<reference evidence="4 6" key="3">
    <citation type="submission" date="2019-02" db="EMBL/GenBank/DDBJ databases">
        <authorList>
            <person name="Zhang G."/>
        </authorList>
    </citation>
    <scope>NUCLEOTIDE SEQUENCE [LARGE SCALE GENOMIC DNA]</scope>
    <source>
        <strain evidence="4 6">CMB17</strain>
    </source>
</reference>
<dbReference type="EMBL" id="FZNM01000001">
    <property type="protein sequence ID" value="SNR24880.1"/>
    <property type="molecule type" value="Genomic_DNA"/>
</dbReference>
<dbReference type="RefSeq" id="WP_089386447.1">
    <property type="nucleotide sequence ID" value="NZ_FZNM01000001.1"/>
</dbReference>
<keyword evidence="1" id="KW-0812">Transmembrane</keyword>
<accession>A0A238URW0</accession>
<dbReference type="Pfam" id="PF11157">
    <property type="entry name" value="DUF2937"/>
    <property type="match status" value="1"/>
</dbReference>
<reference evidence="3" key="2">
    <citation type="submission" date="2017-06" db="EMBL/GenBank/DDBJ databases">
        <authorList>
            <person name="Kim H.J."/>
            <person name="Triplett B.A."/>
        </authorList>
    </citation>
    <scope>NUCLEOTIDE SEQUENCE [LARGE SCALE GENOMIC DNA]</scope>
    <source>
        <strain evidence="3">DSM 26170</strain>
    </source>
</reference>
<feature type="chain" id="PRO_5011969198" evidence="2">
    <location>
        <begin position="25"/>
        <end position="163"/>
    </location>
</feature>
<organism evidence="3 5">
    <name type="scientific">Paracoccus sediminis</name>
    <dbReference type="NCBI Taxonomy" id="1214787"/>
    <lineage>
        <taxon>Bacteria</taxon>
        <taxon>Pseudomonadati</taxon>
        <taxon>Pseudomonadota</taxon>
        <taxon>Alphaproteobacteria</taxon>
        <taxon>Rhodobacterales</taxon>
        <taxon>Paracoccaceae</taxon>
        <taxon>Paracoccus</taxon>
    </lineage>
</organism>
<evidence type="ECO:0000313" key="3">
    <source>
        <dbReference type="EMBL" id="SNR24880.1"/>
    </source>
</evidence>
<feature type="signal peptide" evidence="2">
    <location>
        <begin position="1"/>
        <end position="24"/>
    </location>
</feature>
<keyword evidence="1" id="KW-1133">Transmembrane helix</keyword>
<proteinExistence type="predicted"/>
<dbReference type="Proteomes" id="UP000198409">
    <property type="component" value="Unassembled WGS sequence"/>
</dbReference>
<feature type="transmembrane region" description="Helical" evidence="1">
    <location>
        <begin position="130"/>
        <end position="153"/>
    </location>
</feature>
<name>A0A238URW0_9RHOB</name>
<dbReference type="EMBL" id="SIRL01000001">
    <property type="protein sequence ID" value="TBN52879.1"/>
    <property type="molecule type" value="Genomic_DNA"/>
</dbReference>
<reference evidence="5" key="1">
    <citation type="submission" date="2017-06" db="EMBL/GenBank/DDBJ databases">
        <authorList>
            <person name="Varghese N."/>
            <person name="Submissions S."/>
        </authorList>
    </citation>
    <scope>NUCLEOTIDE SEQUENCE [LARGE SCALE GENOMIC DNA]</scope>
    <source>
        <strain evidence="5">DSM 26170</strain>
    </source>
</reference>
<sequence>MIGMLRLAVAVCFAAALSQFPAFSDQYVQRLGGQVDALARMAAEFDASAEGAGLTRDQALDDLSGSAFRDAHQSNMRDVFIRLDRARADLQMLRIAGPLERMLLPHRLRDTETLAATWGDFRPAVPVTVAGLWAAGIGLVLGWLLTTLPGLFLGRRRDRLGWR</sequence>
<keyword evidence="1" id="KW-0472">Membrane</keyword>
<evidence type="ECO:0000256" key="2">
    <source>
        <dbReference type="SAM" id="SignalP"/>
    </source>
</evidence>
<dbReference type="AlphaFoldDB" id="A0A238URW0"/>
<dbReference type="Proteomes" id="UP000292859">
    <property type="component" value="Unassembled WGS sequence"/>
</dbReference>
<keyword evidence="2" id="KW-0732">Signal</keyword>
<evidence type="ECO:0000313" key="5">
    <source>
        <dbReference type="Proteomes" id="UP000198409"/>
    </source>
</evidence>
<dbReference type="OrthoDB" id="193051at2"/>
<evidence type="ECO:0000256" key="1">
    <source>
        <dbReference type="SAM" id="Phobius"/>
    </source>
</evidence>